<proteinExistence type="predicted"/>
<name>A0ABV8IWX7_9ACTN</name>
<dbReference type="Proteomes" id="UP001595867">
    <property type="component" value="Unassembled WGS sequence"/>
</dbReference>
<reference evidence="3" key="1">
    <citation type="journal article" date="2019" name="Int. J. Syst. Evol. Microbiol.">
        <title>The Global Catalogue of Microorganisms (GCM) 10K type strain sequencing project: providing services to taxonomists for standard genome sequencing and annotation.</title>
        <authorList>
            <consortium name="The Broad Institute Genomics Platform"/>
            <consortium name="The Broad Institute Genome Sequencing Center for Infectious Disease"/>
            <person name="Wu L."/>
            <person name="Ma J."/>
        </authorList>
    </citation>
    <scope>NUCLEOTIDE SEQUENCE [LARGE SCALE GENOMIC DNA]</scope>
    <source>
        <strain evidence="3">TBRC 5832</strain>
    </source>
</reference>
<comment type="caution">
    <text evidence="2">The sequence shown here is derived from an EMBL/GenBank/DDBJ whole genome shotgun (WGS) entry which is preliminary data.</text>
</comment>
<evidence type="ECO:0008006" key="4">
    <source>
        <dbReference type="Google" id="ProtNLM"/>
    </source>
</evidence>
<protein>
    <recommendedName>
        <fullName evidence="4">PknH-like extracellular domain-containing protein</fullName>
    </recommendedName>
</protein>
<keyword evidence="1" id="KW-0732">Signal</keyword>
<feature type="signal peptide" evidence="1">
    <location>
        <begin position="1"/>
        <end position="24"/>
    </location>
</feature>
<dbReference type="PROSITE" id="PS51257">
    <property type="entry name" value="PROKAR_LIPOPROTEIN"/>
    <property type="match status" value="1"/>
</dbReference>
<feature type="chain" id="PRO_5046320380" description="PknH-like extracellular domain-containing protein" evidence="1">
    <location>
        <begin position="25"/>
        <end position="231"/>
    </location>
</feature>
<sequence>MENKSIRIAATAGLLCASLTACTAADPVVTTSPAADTVPEPASSSVSTSTADGIPAAALLQPADVGGVRAEPLEQGDFAHVRPLRPCGDERYPSDASRTDAVAVRFAVPGAEQGSTPSVVVQFVGRHEAGGAAEQFKDVGAALDRCPGGLGEGQRKWEVVEEDADSVLVRIGQRFAYADEEPATVNHYAALSRVNDAVVVVADLGWENSDGSESLVRDLMTKAEERAATLG</sequence>
<dbReference type="EMBL" id="JBHSBL010000019">
    <property type="protein sequence ID" value="MFC4068778.1"/>
    <property type="molecule type" value="Genomic_DNA"/>
</dbReference>
<keyword evidence="3" id="KW-1185">Reference proteome</keyword>
<gene>
    <name evidence="2" type="ORF">ACFO0C_27935</name>
</gene>
<evidence type="ECO:0000313" key="2">
    <source>
        <dbReference type="EMBL" id="MFC4068778.1"/>
    </source>
</evidence>
<accession>A0ABV8IWX7</accession>
<organism evidence="2 3">
    <name type="scientific">Actinoplanes subglobosus</name>
    <dbReference type="NCBI Taxonomy" id="1547892"/>
    <lineage>
        <taxon>Bacteria</taxon>
        <taxon>Bacillati</taxon>
        <taxon>Actinomycetota</taxon>
        <taxon>Actinomycetes</taxon>
        <taxon>Micromonosporales</taxon>
        <taxon>Micromonosporaceae</taxon>
        <taxon>Actinoplanes</taxon>
    </lineage>
</organism>
<evidence type="ECO:0000256" key="1">
    <source>
        <dbReference type="SAM" id="SignalP"/>
    </source>
</evidence>
<dbReference type="RefSeq" id="WP_378069664.1">
    <property type="nucleotide sequence ID" value="NZ_JBHSBL010000019.1"/>
</dbReference>
<evidence type="ECO:0000313" key="3">
    <source>
        <dbReference type="Proteomes" id="UP001595867"/>
    </source>
</evidence>